<dbReference type="Pfam" id="PF01784">
    <property type="entry name" value="DUF34_NIF3"/>
    <property type="match status" value="1"/>
</dbReference>
<sequence>MKLNKIVKYLEKKFPTNKAYDWDSVGFQQFNKKVIDFDKEISNVLITMDLTKLALDEIKKNNIELIITRHPFIFNELTKELENPFKKDLIKFLTKENILVYSIHTNYDICAYQSFIDQLNTALNIKKAKFPLMHKEYLDVTLAKELSINDLINKLKVMFNTKTIEINSELINQNKISNFLINQGSGASAMFSKQLSNIVFITGEAKWSDWIYANDNNVTLIVVGHYMENYFINDLASSLSNNFKDLKIEKVDIKEQYYVK</sequence>
<gene>
    <name evidence="5" type="ORF">EMELA_v1c03870</name>
</gene>
<evidence type="ECO:0000256" key="2">
    <source>
        <dbReference type="ARBA" id="ARBA00022112"/>
    </source>
</evidence>
<proteinExistence type="inferred from homology"/>
<comment type="similarity">
    <text evidence="1">Belongs to the GTP cyclohydrolase I type 2/NIF3 family.</text>
</comment>
<dbReference type="InterPro" id="IPR036069">
    <property type="entry name" value="DUF34/NIF3_sf"/>
</dbReference>
<evidence type="ECO:0000313" key="6">
    <source>
        <dbReference type="Proteomes" id="UP000231896"/>
    </source>
</evidence>
<feature type="binding site" evidence="4">
    <location>
        <position position="70"/>
    </location>
    <ligand>
        <name>a divalent metal cation</name>
        <dbReference type="ChEBI" id="CHEBI:60240"/>
        <label>1</label>
    </ligand>
</feature>
<dbReference type="PANTHER" id="PTHR13799:SF14">
    <property type="entry name" value="GTP CYCLOHYDROLASE 1 TYPE 2 HOMOLOG"/>
    <property type="match status" value="1"/>
</dbReference>
<dbReference type="AlphaFoldDB" id="A0A2K8NXN5"/>
<dbReference type="KEGG" id="eml:EMELA_v1c03870"/>
<dbReference type="PANTHER" id="PTHR13799">
    <property type="entry name" value="NGG1 INTERACTING FACTOR 3"/>
    <property type="match status" value="1"/>
</dbReference>
<dbReference type="FunFam" id="3.40.1390.30:FF:000001">
    <property type="entry name" value="GTP cyclohydrolase 1 type 2"/>
    <property type="match status" value="1"/>
</dbReference>
<reference evidence="5 6" key="1">
    <citation type="submission" date="2017-11" db="EMBL/GenBank/DDBJ databases">
        <title>Genome sequence of Entomoplasma melaleucae M1 (ATCC 49191).</title>
        <authorList>
            <person name="Lo W.-S."/>
            <person name="Gasparich G.E."/>
            <person name="Kuo C.-H."/>
        </authorList>
    </citation>
    <scope>NUCLEOTIDE SEQUENCE [LARGE SCALE GENOMIC DNA]</scope>
    <source>
        <strain evidence="5 6">M1</strain>
    </source>
</reference>
<dbReference type="Proteomes" id="UP000231896">
    <property type="component" value="Chromosome"/>
</dbReference>
<keyword evidence="6" id="KW-1185">Reference proteome</keyword>
<dbReference type="InterPro" id="IPR002678">
    <property type="entry name" value="DUF34/NIF3"/>
</dbReference>
<protein>
    <recommendedName>
        <fullName evidence="2">GTP cyclohydrolase 1 type 2 homolog</fullName>
    </recommendedName>
</protein>
<dbReference type="GO" id="GO:0005737">
    <property type="term" value="C:cytoplasm"/>
    <property type="evidence" value="ECO:0007669"/>
    <property type="project" value="TreeGrafter"/>
</dbReference>
<feature type="binding site" evidence="4">
    <location>
        <position position="108"/>
    </location>
    <ligand>
        <name>a divalent metal cation</name>
        <dbReference type="ChEBI" id="CHEBI:60240"/>
        <label>1</label>
    </ligand>
</feature>
<evidence type="ECO:0000313" key="5">
    <source>
        <dbReference type="EMBL" id="ATZ17948.1"/>
    </source>
</evidence>
<evidence type="ECO:0000256" key="1">
    <source>
        <dbReference type="ARBA" id="ARBA00006964"/>
    </source>
</evidence>
<feature type="binding site" evidence="4">
    <location>
        <position position="228"/>
    </location>
    <ligand>
        <name>a divalent metal cation</name>
        <dbReference type="ChEBI" id="CHEBI:60240"/>
        <label>1</label>
    </ligand>
</feature>
<dbReference type="GO" id="GO:0046872">
    <property type="term" value="F:metal ion binding"/>
    <property type="evidence" value="ECO:0007669"/>
    <property type="project" value="UniProtKB-KW"/>
</dbReference>
<dbReference type="RefSeq" id="WP_028124224.1">
    <property type="nucleotide sequence ID" value="NZ_CP024964.1"/>
</dbReference>
<organism evidence="5 6">
    <name type="scientific">Mesoplasma melaleucae</name>
    <dbReference type="NCBI Taxonomy" id="81459"/>
    <lineage>
        <taxon>Bacteria</taxon>
        <taxon>Bacillati</taxon>
        <taxon>Mycoplasmatota</taxon>
        <taxon>Mollicutes</taxon>
        <taxon>Entomoplasmatales</taxon>
        <taxon>Entomoplasmataceae</taxon>
        <taxon>Mesoplasma</taxon>
    </lineage>
</organism>
<dbReference type="SUPFAM" id="SSF102705">
    <property type="entry name" value="NIF3 (NGG1p interacting factor 3)-like"/>
    <property type="match status" value="1"/>
</dbReference>
<dbReference type="EMBL" id="CP024964">
    <property type="protein sequence ID" value="ATZ17948.1"/>
    <property type="molecule type" value="Genomic_DNA"/>
</dbReference>
<accession>A0A2K8NXN5</accession>
<dbReference type="OrthoDB" id="9792792at2"/>
<evidence type="ECO:0000256" key="4">
    <source>
        <dbReference type="PIRSR" id="PIRSR602678-1"/>
    </source>
</evidence>
<evidence type="ECO:0000256" key="3">
    <source>
        <dbReference type="ARBA" id="ARBA00022723"/>
    </source>
</evidence>
<dbReference type="STRING" id="1408435.GCA_000685885_00750"/>
<keyword evidence="3 4" id="KW-0479">Metal-binding</keyword>
<dbReference type="Gene3D" id="3.40.1390.30">
    <property type="entry name" value="NIF3 (NGG1p interacting factor 3)-like"/>
    <property type="match status" value="1"/>
</dbReference>
<feature type="binding site" evidence="4">
    <location>
        <position position="225"/>
    </location>
    <ligand>
        <name>a divalent metal cation</name>
        <dbReference type="ChEBI" id="CHEBI:60240"/>
        <label>1</label>
    </ligand>
</feature>
<name>A0A2K8NXN5_9MOLU</name>